<feature type="transmembrane region" description="Helical" evidence="11">
    <location>
        <begin position="716"/>
        <end position="736"/>
    </location>
</feature>
<evidence type="ECO:0000256" key="9">
    <source>
        <dbReference type="SAM" id="Coils"/>
    </source>
</evidence>
<keyword evidence="14" id="KW-1185">Reference proteome</keyword>
<comment type="subcellular location">
    <subcellularLocation>
        <location evidence="1">Membrane</location>
        <topology evidence="1">Multi-pass membrane protein</topology>
    </subcellularLocation>
</comment>
<feature type="compositionally biased region" description="Polar residues" evidence="10">
    <location>
        <begin position="816"/>
        <end position="828"/>
    </location>
</feature>
<evidence type="ECO:0000256" key="3">
    <source>
        <dbReference type="ARBA" id="ARBA00022989"/>
    </source>
</evidence>
<feature type="transmembrane region" description="Helical" evidence="11">
    <location>
        <begin position="512"/>
        <end position="533"/>
    </location>
</feature>
<feature type="coiled-coil region" evidence="9">
    <location>
        <begin position="851"/>
        <end position="885"/>
    </location>
</feature>
<evidence type="ECO:0000256" key="4">
    <source>
        <dbReference type="ARBA" id="ARBA00023040"/>
    </source>
</evidence>
<dbReference type="AlphaFoldDB" id="A0A9K3PZX9"/>
<evidence type="ECO:0000256" key="5">
    <source>
        <dbReference type="ARBA" id="ARBA00023136"/>
    </source>
</evidence>
<name>A0A9K3PZX9_9STRA</name>
<dbReference type="InterPro" id="IPR017978">
    <property type="entry name" value="GPCR_3_C"/>
</dbReference>
<keyword evidence="3 11" id="KW-1133">Transmembrane helix</keyword>
<feature type="transmembrane region" description="Helical" evidence="11">
    <location>
        <begin position="584"/>
        <end position="606"/>
    </location>
</feature>
<feature type="region of interest" description="Disordered" evidence="10">
    <location>
        <begin position="792"/>
        <end position="829"/>
    </location>
</feature>
<dbReference type="OrthoDB" id="48903at2759"/>
<proteinExistence type="predicted"/>
<keyword evidence="7" id="KW-0325">Glycoprotein</keyword>
<keyword evidence="8" id="KW-0807">Transducer</keyword>
<evidence type="ECO:0000313" key="14">
    <source>
        <dbReference type="Proteomes" id="UP000693970"/>
    </source>
</evidence>
<dbReference type="EMBL" id="JAGRRH010000007">
    <property type="protein sequence ID" value="KAG7366267.1"/>
    <property type="molecule type" value="Genomic_DNA"/>
</dbReference>
<dbReference type="PROSITE" id="PS50259">
    <property type="entry name" value="G_PROTEIN_RECEP_F3_4"/>
    <property type="match status" value="1"/>
</dbReference>
<feature type="transmembrane region" description="Helical" evidence="11">
    <location>
        <begin position="682"/>
        <end position="704"/>
    </location>
</feature>
<evidence type="ECO:0000256" key="7">
    <source>
        <dbReference type="ARBA" id="ARBA00023180"/>
    </source>
</evidence>
<reference evidence="13" key="2">
    <citation type="submission" date="2021-04" db="EMBL/GenBank/DDBJ databases">
        <authorList>
            <person name="Podell S."/>
        </authorList>
    </citation>
    <scope>NUCLEOTIDE SEQUENCE</scope>
    <source>
        <strain evidence="13">Hildebrandi</strain>
    </source>
</reference>
<reference evidence="13" key="1">
    <citation type="journal article" date="2021" name="Sci. Rep.">
        <title>Diploid genomic architecture of Nitzschia inconspicua, an elite biomass production diatom.</title>
        <authorList>
            <person name="Oliver A."/>
            <person name="Podell S."/>
            <person name="Pinowska A."/>
            <person name="Traller J.C."/>
            <person name="Smith S.R."/>
            <person name="McClure R."/>
            <person name="Beliaev A."/>
            <person name="Bohutskyi P."/>
            <person name="Hill E.A."/>
            <person name="Rabines A."/>
            <person name="Zheng H."/>
            <person name="Allen L.Z."/>
            <person name="Kuo A."/>
            <person name="Grigoriev I.V."/>
            <person name="Allen A.E."/>
            <person name="Hazlebeck D."/>
            <person name="Allen E.E."/>
        </authorList>
    </citation>
    <scope>NUCLEOTIDE SEQUENCE</scope>
    <source>
        <strain evidence="13">Hildebrandi</strain>
    </source>
</reference>
<evidence type="ECO:0000256" key="11">
    <source>
        <dbReference type="SAM" id="Phobius"/>
    </source>
</evidence>
<keyword evidence="6 13" id="KW-0675">Receptor</keyword>
<dbReference type="PANTHER" id="PTHR10519">
    <property type="entry name" value="GABA-B RECEPTOR"/>
    <property type="match status" value="1"/>
</dbReference>
<evidence type="ECO:0000256" key="8">
    <source>
        <dbReference type="ARBA" id="ARBA00023224"/>
    </source>
</evidence>
<dbReference type="CDD" id="cd15047">
    <property type="entry name" value="7tmC_GABA-B-like"/>
    <property type="match status" value="1"/>
</dbReference>
<keyword evidence="4" id="KW-0297">G-protein coupled receptor</keyword>
<organism evidence="13 14">
    <name type="scientific">Nitzschia inconspicua</name>
    <dbReference type="NCBI Taxonomy" id="303405"/>
    <lineage>
        <taxon>Eukaryota</taxon>
        <taxon>Sar</taxon>
        <taxon>Stramenopiles</taxon>
        <taxon>Ochrophyta</taxon>
        <taxon>Bacillariophyta</taxon>
        <taxon>Bacillariophyceae</taxon>
        <taxon>Bacillariophycidae</taxon>
        <taxon>Bacillariales</taxon>
        <taxon>Bacillariaceae</taxon>
        <taxon>Nitzschia</taxon>
    </lineage>
</organism>
<accession>A0A9K3PZX9</accession>
<dbReference type="GO" id="GO:0038039">
    <property type="term" value="C:G protein-coupled receptor heterodimeric complex"/>
    <property type="evidence" value="ECO:0007669"/>
    <property type="project" value="TreeGrafter"/>
</dbReference>
<dbReference type="Proteomes" id="UP000693970">
    <property type="component" value="Unassembled WGS sequence"/>
</dbReference>
<dbReference type="Pfam" id="PF00003">
    <property type="entry name" value="7tm_3"/>
    <property type="match status" value="1"/>
</dbReference>
<dbReference type="GO" id="GO:0004965">
    <property type="term" value="F:G protein-coupled GABA receptor activity"/>
    <property type="evidence" value="ECO:0007669"/>
    <property type="project" value="InterPro"/>
</dbReference>
<feature type="transmembrane region" description="Helical" evidence="11">
    <location>
        <begin position="748"/>
        <end position="768"/>
    </location>
</feature>
<keyword evidence="5 11" id="KW-0472">Membrane</keyword>
<feature type="transmembrane region" description="Helical" evidence="11">
    <location>
        <begin position="627"/>
        <end position="648"/>
    </location>
</feature>
<evidence type="ECO:0000313" key="13">
    <source>
        <dbReference type="EMBL" id="KAG7366267.1"/>
    </source>
</evidence>
<evidence type="ECO:0000256" key="6">
    <source>
        <dbReference type="ARBA" id="ARBA00023170"/>
    </source>
</evidence>
<protein>
    <submittedName>
        <fullName evidence="13">7 transmembrane sweet-taste receptor of 3 GCPR-domain containing protein</fullName>
    </submittedName>
</protein>
<keyword evidence="9" id="KW-0175">Coiled coil</keyword>
<feature type="domain" description="G-protein coupled receptors family 3 profile" evidence="12">
    <location>
        <begin position="581"/>
        <end position="771"/>
    </location>
</feature>
<evidence type="ECO:0000259" key="12">
    <source>
        <dbReference type="PROSITE" id="PS50259"/>
    </source>
</evidence>
<sequence>MTEECCASCEASLDTASDTSTNSTPKSLSILTWAQSKSVLEAYADLYQQQFPDEPKIRVVSVPSLQDLNAEVNFEFQHPSGVYDGFVVPPMLLGDMYQKHRGTGLAVFDKEFVDDLLPYYKYQVAMYDGAIRSLPLFSGSQLLLLFRKDYLDQKNLPTPKTWSDYVRIAAVMHNEPLGTGGQPIYGSCMGRLSQESCRRKDGLSITGSSPCRSQSMSYLGMMLSSMTQVGGNRTGWMLGVDETTPTGLDPLFQPTLETILLLMERQIRFGAPDELTEDASLNIRLFQEGRCAMTVTAEHNAELLNQSDVGFVPLPGFQKYLLRGEDEMVDCTKESCPFGQDFEKWGRVNFVPFAATDATVGVVSAHVVQSRQEHAKKFFQFAMSSSDLDSTAFRRQPLTYSQLKKSTIPGYGSTIESSTNNSNAATPFRIPNAFELLSDLDNRVYEYLVQGDYSTDSRQRMAQSAEKSWQTSIRMYDARGLGLPSRVFHAKSIGSYVPETASEIYIGSVARGIGWGLGGLSCLASLWLALWVVKNRNERVIRASQPIFLLMICLGTFVMASSIFPFGIEDDLASFKGCSIACMAALWCFCIGFAITFSVLFSKIWLVISVLRESRGKQRIKMTRRDIFLPNMFLYTINVAALLTWTLINPQSWTRIPINEEASHQNLIQESTRGWCGSSQTMMYLGIILGANLVMMIVSLIQAYECRKIATEYSECLWISASIAVIAQVWIVGLPILKLVDDNPRGVFLTKVGIIFVSTSSTLLLIFGPKLGYHSTAMAEKKYEQQVYGARSSFSSEDQPVIDPSETQSHSEEESPNNPHNASKMSRTSKPRIEPLGIRIIPACFVHSQEADKLQMAVDKAERRNRSLQSTLETLQEKMEQYIIARDPLGGLYNNAAGGTVFGSTENQGKLARRQGSILASRPEVLLSKSIHGLDDD</sequence>
<evidence type="ECO:0000256" key="1">
    <source>
        <dbReference type="ARBA" id="ARBA00004141"/>
    </source>
</evidence>
<feature type="transmembrane region" description="Helical" evidence="11">
    <location>
        <begin position="545"/>
        <end position="564"/>
    </location>
</feature>
<gene>
    <name evidence="13" type="ORF">IV203_028937</name>
</gene>
<dbReference type="PANTHER" id="PTHR10519:SF20">
    <property type="entry name" value="G-PROTEIN COUPLED RECEPTOR 156-RELATED"/>
    <property type="match status" value="1"/>
</dbReference>
<dbReference type="InterPro" id="IPR002455">
    <property type="entry name" value="GPCR3_GABA-B"/>
</dbReference>
<evidence type="ECO:0000256" key="2">
    <source>
        <dbReference type="ARBA" id="ARBA00022692"/>
    </source>
</evidence>
<keyword evidence="2 11" id="KW-0812">Transmembrane</keyword>
<comment type="caution">
    <text evidence="13">The sequence shown here is derived from an EMBL/GenBank/DDBJ whole genome shotgun (WGS) entry which is preliminary data.</text>
</comment>
<evidence type="ECO:0000256" key="10">
    <source>
        <dbReference type="SAM" id="MobiDB-lite"/>
    </source>
</evidence>